<feature type="region of interest" description="Disordered" evidence="2">
    <location>
        <begin position="594"/>
        <end position="629"/>
    </location>
</feature>
<feature type="region of interest" description="Disordered" evidence="2">
    <location>
        <begin position="346"/>
        <end position="368"/>
    </location>
</feature>
<accession>A0A9P6UKQ1</accession>
<protein>
    <submittedName>
        <fullName evidence="4">Uncharacterized protein</fullName>
    </submittedName>
</protein>
<keyword evidence="1" id="KW-0175">Coiled coil</keyword>
<sequence>MNIPNITLTSTTTPTTNAMQYHHYLTPGLIAMENGVDPTRLSLSTRITESSHAGGTDHNRRLDTPLLDLQEQGYAATATAATTTTDSGSTSLSPFALVQVESRHTELSIVTNGPVSGGSKAGDAVDGEGPMLVPMPVSAEMGLDRRYWEPTESVEDLRHLEEEEEEEEEETDQLDIEPANSTTSTTEPHHCRRVRFVEETQIIPSTRTGSKDDDDLTLIDDSEGDSSDESSDDDINKNNTPTIKSTLPEFKKTLQFVEPILSLKEQPPIAIDSTEKQRIHKNDTSAPIPLANPMLTRDPSTVLLSPSPNSSDDHAAKVTAVSTAASFDASLIESYPVATATPKTTLPPTITTTMTTSHKPTTTNNQNNITTCTSPRTLELLSIRSQLHYWTETATLLRDQEQALTLHIDQLVQVMADVIEKCQQTEDELLEQRGILSELRAELEKERELGFVSIQEAALSNMEKQSLEIALKELQKEIQFLKRTRVQQQCEFEEERQHALSLSLQLAHSHPQTPVQIRDEKRTHEQEHSLIAQGPKRDIQEDWKNAKDMEDQVEKEKNNQEQLQQPPQQAIEEILLETNNSNYDTTILESVPAPVASSTPSPFTTTNTNNKTTSDSLEANAFKAPPHPPKEENPYSFYSILKTLFLVLKTLFLVLTTTFVVVSITILFVPGYQHHHLYQLFIRLRNTITSLSLSLSSSGKTNPWRRLGG</sequence>
<comment type="caution">
    <text evidence="4">The sequence shown here is derived from an EMBL/GenBank/DDBJ whole genome shotgun (WGS) entry which is preliminary data.</text>
</comment>
<reference evidence="4" key="1">
    <citation type="journal article" date="2020" name="Fungal Divers.">
        <title>Resolving the Mortierellaceae phylogeny through synthesis of multi-gene phylogenetics and phylogenomics.</title>
        <authorList>
            <person name="Vandepol N."/>
            <person name="Liber J."/>
            <person name="Desiro A."/>
            <person name="Na H."/>
            <person name="Kennedy M."/>
            <person name="Barry K."/>
            <person name="Grigoriev I.V."/>
            <person name="Miller A.N."/>
            <person name="O'Donnell K."/>
            <person name="Stajich J.E."/>
            <person name="Bonito G."/>
        </authorList>
    </citation>
    <scope>NUCLEOTIDE SEQUENCE</scope>
    <source>
        <strain evidence="4">NVP60</strain>
    </source>
</reference>
<keyword evidence="3" id="KW-0812">Transmembrane</keyword>
<dbReference type="OrthoDB" id="2436928at2759"/>
<evidence type="ECO:0000256" key="2">
    <source>
        <dbReference type="SAM" id="MobiDB-lite"/>
    </source>
</evidence>
<organism evidence="4 5">
    <name type="scientific">Linnemannia gamsii</name>
    <dbReference type="NCBI Taxonomy" id="64522"/>
    <lineage>
        <taxon>Eukaryota</taxon>
        <taxon>Fungi</taxon>
        <taxon>Fungi incertae sedis</taxon>
        <taxon>Mucoromycota</taxon>
        <taxon>Mortierellomycotina</taxon>
        <taxon>Mortierellomycetes</taxon>
        <taxon>Mortierellales</taxon>
        <taxon>Mortierellaceae</taxon>
        <taxon>Linnemannia</taxon>
    </lineage>
</organism>
<feature type="compositionally biased region" description="Low complexity" evidence="2">
    <location>
        <begin position="594"/>
        <end position="614"/>
    </location>
</feature>
<evidence type="ECO:0000313" key="5">
    <source>
        <dbReference type="Proteomes" id="UP000823405"/>
    </source>
</evidence>
<dbReference type="Proteomes" id="UP000823405">
    <property type="component" value="Unassembled WGS sequence"/>
</dbReference>
<evidence type="ECO:0000256" key="1">
    <source>
        <dbReference type="SAM" id="Coils"/>
    </source>
</evidence>
<feature type="region of interest" description="Disordered" evidence="2">
    <location>
        <begin position="147"/>
        <end position="244"/>
    </location>
</feature>
<feature type="compositionally biased region" description="Basic and acidic residues" evidence="2">
    <location>
        <begin position="517"/>
        <end position="528"/>
    </location>
</feature>
<keyword evidence="3" id="KW-0472">Membrane</keyword>
<feature type="compositionally biased region" description="Acidic residues" evidence="2">
    <location>
        <begin position="212"/>
        <end position="233"/>
    </location>
</feature>
<dbReference type="EMBL" id="JAAAIN010000949">
    <property type="protein sequence ID" value="KAG0309141.1"/>
    <property type="molecule type" value="Genomic_DNA"/>
</dbReference>
<evidence type="ECO:0000256" key="3">
    <source>
        <dbReference type="SAM" id="Phobius"/>
    </source>
</evidence>
<name>A0A9P6UKQ1_9FUNG</name>
<keyword evidence="5" id="KW-1185">Reference proteome</keyword>
<feature type="compositionally biased region" description="Acidic residues" evidence="2">
    <location>
        <begin position="162"/>
        <end position="175"/>
    </location>
</feature>
<gene>
    <name evidence="4" type="ORF">BGZ97_013144</name>
</gene>
<dbReference type="AlphaFoldDB" id="A0A9P6UKQ1"/>
<feature type="region of interest" description="Disordered" evidence="2">
    <location>
        <begin position="275"/>
        <end position="294"/>
    </location>
</feature>
<feature type="coiled-coil region" evidence="1">
    <location>
        <begin position="408"/>
        <end position="491"/>
    </location>
</feature>
<feature type="transmembrane region" description="Helical" evidence="3">
    <location>
        <begin position="644"/>
        <end position="669"/>
    </location>
</feature>
<feature type="compositionally biased region" description="Basic and acidic residues" evidence="2">
    <location>
        <begin position="147"/>
        <end position="161"/>
    </location>
</feature>
<feature type="region of interest" description="Disordered" evidence="2">
    <location>
        <begin position="110"/>
        <end position="130"/>
    </location>
</feature>
<feature type="region of interest" description="Disordered" evidence="2">
    <location>
        <begin position="505"/>
        <end position="540"/>
    </location>
</feature>
<proteinExistence type="predicted"/>
<evidence type="ECO:0000313" key="4">
    <source>
        <dbReference type="EMBL" id="KAG0309141.1"/>
    </source>
</evidence>
<keyword evidence="3" id="KW-1133">Transmembrane helix</keyword>